<accession>C6MA73</accession>
<protein>
    <submittedName>
        <fullName evidence="2">Uncharacterized protein</fullName>
    </submittedName>
</protein>
<proteinExistence type="predicted"/>
<keyword evidence="1" id="KW-0812">Transmembrane</keyword>
<evidence type="ECO:0000256" key="1">
    <source>
        <dbReference type="SAM" id="Phobius"/>
    </source>
</evidence>
<feature type="transmembrane region" description="Helical" evidence="1">
    <location>
        <begin position="14"/>
        <end position="38"/>
    </location>
</feature>
<name>C6MA73_NEISI</name>
<comment type="caution">
    <text evidence="2">The sequence shown here is derived from an EMBL/GenBank/DDBJ whole genome shotgun (WGS) entry which is preliminary data.</text>
</comment>
<reference evidence="2" key="1">
    <citation type="submission" date="2009-07" db="EMBL/GenBank/DDBJ databases">
        <authorList>
            <person name="Weinstock G."/>
            <person name="Sodergren E."/>
            <person name="Clifton S."/>
            <person name="Fulton L."/>
            <person name="Fulton B."/>
            <person name="Courtney L."/>
            <person name="Fronick C."/>
            <person name="Harrison M."/>
            <person name="Strong C."/>
            <person name="Farmer C."/>
            <person name="Delahaunty K."/>
            <person name="Markovic C."/>
            <person name="Hall O."/>
            <person name="Minx P."/>
            <person name="Tomlinson C."/>
            <person name="Mitreva M."/>
            <person name="Nelson J."/>
            <person name="Hou S."/>
            <person name="Wollam A."/>
            <person name="Pepin K.H."/>
            <person name="Johnson M."/>
            <person name="Bhonagiri V."/>
            <person name="Nash W.E."/>
            <person name="Warren W."/>
            <person name="Chinwalla A."/>
            <person name="Mardis E.R."/>
            <person name="Wilson R.K."/>
        </authorList>
    </citation>
    <scope>NUCLEOTIDE SEQUENCE [LARGE SCALE GENOMIC DNA]</scope>
    <source>
        <strain evidence="2">ATCC 29256</strain>
    </source>
</reference>
<dbReference type="EMBL" id="ACKO02000035">
    <property type="protein sequence ID" value="EET42817.1"/>
    <property type="molecule type" value="Genomic_DNA"/>
</dbReference>
<dbReference type="Proteomes" id="UP000005365">
    <property type="component" value="Unassembled WGS sequence"/>
</dbReference>
<keyword evidence="3" id="KW-1185">Reference proteome</keyword>
<organism evidence="2 3">
    <name type="scientific">Neisseria sicca ATCC 29256</name>
    <dbReference type="NCBI Taxonomy" id="547045"/>
    <lineage>
        <taxon>Bacteria</taxon>
        <taxon>Pseudomonadati</taxon>
        <taxon>Pseudomonadota</taxon>
        <taxon>Betaproteobacteria</taxon>
        <taxon>Neisseriales</taxon>
        <taxon>Neisseriaceae</taxon>
        <taxon>Neisseria</taxon>
    </lineage>
</organism>
<sequence>MCVRFSGEGSSETYLAAVVFYVFLLVVWVMRVCVAIFFRRRFLEVIAVCPLPRERGRVAESLIMVDF</sequence>
<gene>
    <name evidence="2" type="ORF">NEISICOT_03455</name>
</gene>
<evidence type="ECO:0000313" key="3">
    <source>
        <dbReference type="Proteomes" id="UP000005365"/>
    </source>
</evidence>
<evidence type="ECO:0000313" key="2">
    <source>
        <dbReference type="EMBL" id="EET42817.1"/>
    </source>
</evidence>
<keyword evidence="1" id="KW-1133">Transmembrane helix</keyword>
<keyword evidence="1" id="KW-0472">Membrane</keyword>
<dbReference type="AlphaFoldDB" id="C6MA73"/>